<dbReference type="Gene3D" id="3.40.190.10">
    <property type="entry name" value="Periplasmic binding protein-like II"/>
    <property type="match status" value="2"/>
</dbReference>
<dbReference type="Proteomes" id="UP001310386">
    <property type="component" value="Unassembled WGS sequence"/>
</dbReference>
<dbReference type="PANTHER" id="PTHR30024">
    <property type="entry name" value="ALIPHATIC SULFONATES-BINDING PROTEIN-RELATED"/>
    <property type="match status" value="1"/>
</dbReference>
<keyword evidence="7" id="KW-1185">Reference proteome</keyword>
<dbReference type="InterPro" id="IPR015168">
    <property type="entry name" value="SsuA/THI5"/>
</dbReference>
<comment type="similarity">
    <text evidence="2">Belongs to the bacterial solute-binding protein SsuA/TauA family.</text>
</comment>
<proteinExistence type="inferred from homology"/>
<sequence>MKRERKPFGPSVAIAYFLIITLLLSACGVSSNGSSPETGKPSVSNASETNKPAATDTASPDTASQKLTDVTFVTLPVTDSAMVVLADSQGIFKKNGLNVNIVKVQTGPATTSAIVSGAAQFSQSNYATLISAKMKGTPIEIVAEAARAQEGFSAVITGVNSSIKEPKDLLGKRIATAVIGGIGPIAINQWLKDKGIDYTKINWVQMSFPEMGAALETNRVDAAWVVEPFVTKYTKVKDAKARVVFDVFSGPTAKLPIAAYAANENYVKDHPDIVEAFVKSVQEAAALAQKDPTLIKKVLPSFTSLPEELVNQLSLEEYPSSTDIAEIQRVAKAMQDTGVTQTEYKVDSMIWKK</sequence>
<feature type="region of interest" description="Disordered" evidence="4">
    <location>
        <begin position="34"/>
        <end position="62"/>
    </location>
</feature>
<feature type="domain" description="SsuA/THI5-like" evidence="5">
    <location>
        <begin position="78"/>
        <end position="292"/>
    </location>
</feature>
<evidence type="ECO:0000256" key="2">
    <source>
        <dbReference type="ARBA" id="ARBA00010742"/>
    </source>
</evidence>
<accession>A0ABU5ZPE2</accession>
<reference evidence="6" key="1">
    <citation type="submission" date="2023-12" db="EMBL/GenBank/DDBJ databases">
        <title>Fervidustalea candida gen. nov., sp. nov., a novel member of the family Paenibacillaceae isolated from a geothermal area.</title>
        <authorList>
            <person name="Li W.-J."/>
            <person name="Jiao J.-Y."/>
            <person name="Chen Y."/>
        </authorList>
    </citation>
    <scope>NUCLEOTIDE SEQUENCE</scope>
    <source>
        <strain evidence="6">SYSU GA230002</strain>
    </source>
</reference>
<evidence type="ECO:0000313" key="7">
    <source>
        <dbReference type="Proteomes" id="UP001310386"/>
    </source>
</evidence>
<name>A0ABU5ZPE2_9BACL</name>
<evidence type="ECO:0000256" key="4">
    <source>
        <dbReference type="SAM" id="MobiDB-lite"/>
    </source>
</evidence>
<dbReference type="PANTHER" id="PTHR30024:SF47">
    <property type="entry name" value="TAURINE-BINDING PERIPLASMIC PROTEIN"/>
    <property type="match status" value="1"/>
</dbReference>
<dbReference type="PROSITE" id="PS51257">
    <property type="entry name" value="PROKAR_LIPOPROTEIN"/>
    <property type="match status" value="1"/>
</dbReference>
<evidence type="ECO:0000313" key="6">
    <source>
        <dbReference type="EMBL" id="MEB3103606.1"/>
    </source>
</evidence>
<organism evidence="6 7">
    <name type="scientific">Ferviditalea candida</name>
    <dbReference type="NCBI Taxonomy" id="3108399"/>
    <lineage>
        <taxon>Bacteria</taxon>
        <taxon>Bacillati</taxon>
        <taxon>Bacillota</taxon>
        <taxon>Bacilli</taxon>
        <taxon>Bacillales</taxon>
        <taxon>Paenibacillaceae</taxon>
        <taxon>Ferviditalea</taxon>
    </lineage>
</organism>
<dbReference type="EMBL" id="JAYJLD010000041">
    <property type="protein sequence ID" value="MEB3103606.1"/>
    <property type="molecule type" value="Genomic_DNA"/>
</dbReference>
<comment type="subcellular location">
    <subcellularLocation>
        <location evidence="1">Periplasm</location>
    </subcellularLocation>
</comment>
<dbReference type="SUPFAM" id="SSF53850">
    <property type="entry name" value="Periplasmic binding protein-like II"/>
    <property type="match status" value="1"/>
</dbReference>
<evidence type="ECO:0000259" key="5">
    <source>
        <dbReference type="Pfam" id="PF09084"/>
    </source>
</evidence>
<dbReference type="RefSeq" id="WP_371755735.1">
    <property type="nucleotide sequence ID" value="NZ_JAYJLD010000041.1"/>
</dbReference>
<feature type="compositionally biased region" description="Low complexity" evidence="4">
    <location>
        <begin position="52"/>
        <end position="62"/>
    </location>
</feature>
<comment type="caution">
    <text evidence="6">The sequence shown here is derived from an EMBL/GenBank/DDBJ whole genome shotgun (WGS) entry which is preliminary data.</text>
</comment>
<feature type="compositionally biased region" description="Polar residues" evidence="4">
    <location>
        <begin position="34"/>
        <end position="50"/>
    </location>
</feature>
<keyword evidence="3" id="KW-0732">Signal</keyword>
<evidence type="ECO:0000256" key="1">
    <source>
        <dbReference type="ARBA" id="ARBA00004418"/>
    </source>
</evidence>
<evidence type="ECO:0000256" key="3">
    <source>
        <dbReference type="ARBA" id="ARBA00022729"/>
    </source>
</evidence>
<gene>
    <name evidence="6" type="ORF">VF724_18375</name>
</gene>
<dbReference type="Pfam" id="PF09084">
    <property type="entry name" value="NMT1"/>
    <property type="match status" value="1"/>
</dbReference>
<protein>
    <submittedName>
        <fullName evidence="6">ABC transporter substrate-binding protein</fullName>
    </submittedName>
</protein>